<dbReference type="InterPro" id="IPR049539">
    <property type="entry name" value="SPL"/>
</dbReference>
<dbReference type="PANTHER" id="PTHR37822">
    <property type="entry name" value="SPORE PHOTOPRODUCT LYASE-RELATED"/>
    <property type="match status" value="1"/>
</dbReference>
<dbReference type="InterPro" id="IPR007197">
    <property type="entry name" value="rSAM"/>
</dbReference>
<dbReference type="RefSeq" id="WP_267928983.1">
    <property type="nucleotide sequence ID" value="NZ_AP024233.1"/>
</dbReference>
<dbReference type="Pfam" id="PF20903">
    <property type="entry name" value="SPL"/>
    <property type="match status" value="1"/>
</dbReference>
<proteinExistence type="predicted"/>
<dbReference type="GO" id="GO:1904047">
    <property type="term" value="F:S-adenosyl-L-methionine binding"/>
    <property type="evidence" value="ECO:0007669"/>
    <property type="project" value="TreeGrafter"/>
</dbReference>
<keyword evidence="2" id="KW-1185">Reference proteome</keyword>
<dbReference type="GO" id="GO:0003913">
    <property type="term" value="F:DNA photolyase activity"/>
    <property type="evidence" value="ECO:0007669"/>
    <property type="project" value="TreeGrafter"/>
</dbReference>
<dbReference type="EMBL" id="AP024233">
    <property type="protein sequence ID" value="BCO09113.1"/>
    <property type="molecule type" value="Genomic_DNA"/>
</dbReference>
<dbReference type="Proteomes" id="UP001063350">
    <property type="component" value="Chromosome"/>
</dbReference>
<evidence type="ECO:0000313" key="2">
    <source>
        <dbReference type="Proteomes" id="UP001063350"/>
    </source>
</evidence>
<evidence type="ECO:0000313" key="1">
    <source>
        <dbReference type="EMBL" id="BCO09113.1"/>
    </source>
</evidence>
<protein>
    <submittedName>
        <fullName evidence="1">Spore photoproduct lyase</fullName>
    </submittedName>
</protein>
<dbReference type="KEGG" id="ddu:GF1_14890"/>
<sequence length="377" mass="43129">MSYGDPAAYVTHLYVNRDCCELPYAREIIDRSRLPVTVLEEGQVPEVPGRYPDNLTRGKHHLLLCRNRGTFFKPCPATREYRCCEYQVLSVGMNCPMDCVYCILQAYLNNPWLSVFVNIEDMFAELDKALDRAGPREFFRIGTGEFTDSLALDRLTGLSRHLVEYMARRAGKKENCVLELKTKSVVIDNLQGLDHRGRTVVAWSLNSPPVMASEEIRTASLDERLQAAVTCAEWGYHLAFHFDPIIWHEGWEQGYRETIDRLFATVPAERIAWISMGALRYLPPLKGIAATRFPQSRFFYEEFVDGLDGKARYFISQRLEMYKVLADALLPRLHPRTCLYFCMESDRVWQEVLGFTPGERGGLPAMLDRTLSGSACP</sequence>
<name>A0A915U060_9BACT</name>
<dbReference type="SFLD" id="SFLDS00029">
    <property type="entry name" value="Radical_SAM"/>
    <property type="match status" value="1"/>
</dbReference>
<dbReference type="InterPro" id="IPR058240">
    <property type="entry name" value="rSAM_sf"/>
</dbReference>
<dbReference type="Gene3D" id="3.40.50.12110">
    <property type="match status" value="1"/>
</dbReference>
<organism evidence="1 2">
    <name type="scientific">Desulfolithobacter dissulfuricans</name>
    <dbReference type="NCBI Taxonomy" id="2795293"/>
    <lineage>
        <taxon>Bacteria</taxon>
        <taxon>Pseudomonadati</taxon>
        <taxon>Thermodesulfobacteriota</taxon>
        <taxon>Desulfobulbia</taxon>
        <taxon>Desulfobulbales</taxon>
        <taxon>Desulfobulbaceae</taxon>
        <taxon>Desulfolithobacter</taxon>
    </lineage>
</organism>
<dbReference type="AlphaFoldDB" id="A0A915U060"/>
<dbReference type="Gene3D" id="3.80.30.30">
    <property type="match status" value="1"/>
</dbReference>
<keyword evidence="1" id="KW-0456">Lyase</keyword>
<dbReference type="PANTHER" id="PTHR37822:SF2">
    <property type="entry name" value="SPORE PHOTOPRODUCT LYASE"/>
    <property type="match status" value="1"/>
</dbReference>
<gene>
    <name evidence="1" type="primary">splB</name>
    <name evidence="1" type="ORF">GF1_14890</name>
</gene>
<accession>A0A915U060</accession>
<dbReference type="SUPFAM" id="SSF102114">
    <property type="entry name" value="Radical SAM enzymes"/>
    <property type="match status" value="1"/>
</dbReference>
<reference evidence="1" key="1">
    <citation type="submission" date="2020-12" db="EMBL/GenBank/DDBJ databases">
        <title>Desulfobium dissulfuricans gen. nov., sp. nov., a novel mesophilic, sulfate-reducing bacterium isolated from a deep-sea hydrothermal vent.</title>
        <authorList>
            <person name="Hashimoto Y."/>
            <person name="Tame A."/>
            <person name="Sawayama S."/>
            <person name="Miyazaki J."/>
            <person name="Takai K."/>
            <person name="Nakagawa S."/>
        </authorList>
    </citation>
    <scope>NUCLEOTIDE SEQUENCE</scope>
    <source>
        <strain evidence="1">GF1</strain>
    </source>
</reference>
<dbReference type="GO" id="GO:0042601">
    <property type="term" value="C:endospore-forming forespore"/>
    <property type="evidence" value="ECO:0007669"/>
    <property type="project" value="TreeGrafter"/>
</dbReference>
<dbReference type="GO" id="GO:0051539">
    <property type="term" value="F:4 iron, 4 sulfur cluster binding"/>
    <property type="evidence" value="ECO:0007669"/>
    <property type="project" value="TreeGrafter"/>
</dbReference>